<sequence length="367" mass="40175">MVITLRLSDARARPAPAQQFPLWERVGRAASGIDFLHPGSAYTGETLRTGSMGGTQSSVVHLAEALAERGHDVRVFNGVASRQRTFGVEYLPIEDARGQTRGDVGISVAAPRAFWTTSFRVSILWLHNPLKGFRQVRRGTVLPMLKARPHFVLLGDYHSRNVPRWLPSSGRSIIHHGIADEFHREGTTDAAPQPRAIFTSQPYRGLDWLLGLWPEVRARVPGARFDVFAPKAHQANANAAKAALEGVLFRGSVARGALVQELASARVQLIPGHRDETYCLAAAEAIASGVPVVTLGEGSLSERVRDGETGFIAKDRDEFIARSAALLADDALWTRMHRACLADSALATWDARTGEWEALFERLATPR</sequence>
<gene>
    <name evidence="1" type="ordered locus">Rvan_1181</name>
</gene>
<dbReference type="eggNOG" id="COG0438">
    <property type="taxonomic scope" value="Bacteria"/>
</dbReference>
<dbReference type="PANTHER" id="PTHR45947">
    <property type="entry name" value="SULFOQUINOVOSYL TRANSFERASE SQD2"/>
    <property type="match status" value="1"/>
</dbReference>
<dbReference type="CAZy" id="GT4">
    <property type="family name" value="Glycosyltransferase Family 4"/>
</dbReference>
<dbReference type="SUPFAM" id="SSF53756">
    <property type="entry name" value="UDP-Glycosyltransferase/glycogen phosphorylase"/>
    <property type="match status" value="1"/>
</dbReference>
<reference evidence="2" key="1">
    <citation type="journal article" date="2011" name="J. Bacteriol.">
        <title>Genome sequences of eight morphologically diverse alphaproteobacteria.</title>
        <authorList>
            <consortium name="US DOE Joint Genome Institute"/>
            <person name="Brown P.J."/>
            <person name="Kysela D.T."/>
            <person name="Buechlein A."/>
            <person name="Hemmerich C."/>
            <person name="Brun Y.V."/>
        </authorList>
    </citation>
    <scope>NUCLEOTIDE SEQUENCE [LARGE SCALE GENOMIC DNA]</scope>
    <source>
        <strain evidence="2">ATCC 17100 / ATH 3.1.1 / DSM 162 / LMG 4299</strain>
    </source>
</reference>
<dbReference type="Pfam" id="PF13692">
    <property type="entry name" value="Glyco_trans_1_4"/>
    <property type="match status" value="1"/>
</dbReference>
<keyword evidence="1" id="KW-0808">Transferase</keyword>
<dbReference type="PANTHER" id="PTHR45947:SF3">
    <property type="entry name" value="SULFOQUINOVOSYL TRANSFERASE SQD2"/>
    <property type="match status" value="1"/>
</dbReference>
<dbReference type="RefSeq" id="WP_013418855.1">
    <property type="nucleotide sequence ID" value="NC_014664.1"/>
</dbReference>
<accession>E3I4D6</accession>
<organism evidence="1 2">
    <name type="scientific">Rhodomicrobium vannielii (strain ATCC 17100 / DSM 162 / LMG 4299 / NCIMB 10020 / ATH 3.1.1)</name>
    <dbReference type="NCBI Taxonomy" id="648757"/>
    <lineage>
        <taxon>Bacteria</taxon>
        <taxon>Pseudomonadati</taxon>
        <taxon>Pseudomonadota</taxon>
        <taxon>Alphaproteobacteria</taxon>
        <taxon>Hyphomicrobiales</taxon>
        <taxon>Hyphomicrobiaceae</taxon>
        <taxon>Rhodomicrobium</taxon>
    </lineage>
</organism>
<dbReference type="InterPro" id="IPR050194">
    <property type="entry name" value="Glycosyltransferase_grp1"/>
</dbReference>
<dbReference type="Gene3D" id="3.40.50.2000">
    <property type="entry name" value="Glycogen Phosphorylase B"/>
    <property type="match status" value="2"/>
</dbReference>
<dbReference type="AlphaFoldDB" id="E3I4D6"/>
<proteinExistence type="predicted"/>
<evidence type="ECO:0000313" key="1">
    <source>
        <dbReference type="EMBL" id="ADP70451.1"/>
    </source>
</evidence>
<evidence type="ECO:0000313" key="2">
    <source>
        <dbReference type="Proteomes" id="UP000001399"/>
    </source>
</evidence>
<dbReference type="KEGG" id="rva:Rvan_1181"/>
<dbReference type="OrthoDB" id="5490598at2"/>
<dbReference type="HOGENOM" id="CLU_051669_0_0_5"/>
<protein>
    <submittedName>
        <fullName evidence="1">Glycosyl transferase group 1</fullName>
    </submittedName>
</protein>
<name>E3I4D6_RHOVT</name>
<dbReference type="GO" id="GO:0016757">
    <property type="term" value="F:glycosyltransferase activity"/>
    <property type="evidence" value="ECO:0007669"/>
    <property type="project" value="TreeGrafter"/>
</dbReference>
<dbReference type="EMBL" id="CP002292">
    <property type="protein sequence ID" value="ADP70451.1"/>
    <property type="molecule type" value="Genomic_DNA"/>
</dbReference>
<dbReference type="Proteomes" id="UP000001399">
    <property type="component" value="Chromosome"/>
</dbReference>
<dbReference type="STRING" id="648757.Rvan_1181"/>
<keyword evidence="2" id="KW-1185">Reference proteome</keyword>